<dbReference type="Gene3D" id="2.40.50.150">
    <property type="match status" value="1"/>
</dbReference>
<dbReference type="PROSITE" id="PS01166">
    <property type="entry name" value="RNA_POL_BETA"/>
    <property type="match status" value="1"/>
</dbReference>
<evidence type="ECO:0000313" key="10">
    <source>
        <dbReference type="Proteomes" id="UP000295252"/>
    </source>
</evidence>
<feature type="domain" description="DNA-directed RNA polymerase subunit 2 hybrid-binding" evidence="7">
    <location>
        <begin position="9"/>
        <end position="361"/>
    </location>
</feature>
<dbReference type="AlphaFoldDB" id="A0A068TRP1"/>
<dbReference type="InterPro" id="IPR037033">
    <property type="entry name" value="DNA-dir_RNAP_su2_hyb_sf"/>
</dbReference>
<keyword evidence="3" id="KW-0240">DNA-directed RNA polymerase</keyword>
<feature type="domain" description="RNA polymerase Rpb2" evidence="8">
    <location>
        <begin position="363"/>
        <end position="453"/>
    </location>
</feature>
<evidence type="ECO:0000256" key="6">
    <source>
        <dbReference type="ARBA" id="ARBA00023163"/>
    </source>
</evidence>
<keyword evidence="6" id="KW-0804">Transcription</keyword>
<dbReference type="InterPro" id="IPR007641">
    <property type="entry name" value="RNA_pol_Rpb2_7"/>
</dbReference>
<dbReference type="InterPro" id="IPR007121">
    <property type="entry name" value="RNA_pol_bsu_CS"/>
</dbReference>
<dbReference type="Gramene" id="CDO98609">
    <property type="protein sequence ID" value="CDO98609"/>
    <property type="gene ID" value="GSCOC_T00022766001"/>
</dbReference>
<evidence type="ECO:0000256" key="3">
    <source>
        <dbReference type="ARBA" id="ARBA00022478"/>
    </source>
</evidence>
<dbReference type="InParanoid" id="A0A068TRP1"/>
<dbReference type="Gene3D" id="3.90.1800.10">
    <property type="entry name" value="RNA polymerase alpha subunit dimerisation domain"/>
    <property type="match status" value="1"/>
</dbReference>
<gene>
    <name evidence="9" type="ORF">GSCOC_T00022766001</name>
</gene>
<dbReference type="GO" id="GO:0032549">
    <property type="term" value="F:ribonucleoside binding"/>
    <property type="evidence" value="ECO:0007669"/>
    <property type="project" value="InterPro"/>
</dbReference>
<proteinExistence type="inferred from homology"/>
<dbReference type="FunFam" id="2.40.270.10:FF:000011">
    <property type="entry name" value="DNA-directed RNA polymerase subunit beta"/>
    <property type="match status" value="1"/>
</dbReference>
<evidence type="ECO:0000256" key="5">
    <source>
        <dbReference type="ARBA" id="ARBA00022695"/>
    </source>
</evidence>
<dbReference type="Pfam" id="PF04560">
    <property type="entry name" value="RNA_pol_Rpb2_7"/>
    <property type="match status" value="1"/>
</dbReference>
<keyword evidence="10" id="KW-1185">Reference proteome</keyword>
<dbReference type="EMBL" id="HG739086">
    <property type="protein sequence ID" value="CDO98609.1"/>
    <property type="molecule type" value="Genomic_DNA"/>
</dbReference>
<evidence type="ECO:0000313" key="9">
    <source>
        <dbReference type="EMBL" id="CDO98609.1"/>
    </source>
</evidence>
<keyword evidence="5" id="KW-0548">Nucleotidyltransferase</keyword>
<name>A0A068TRP1_COFCA</name>
<dbReference type="SUPFAM" id="SSF64484">
    <property type="entry name" value="beta and beta-prime subunits of DNA dependent RNA-polymerase"/>
    <property type="match status" value="1"/>
</dbReference>
<evidence type="ECO:0000256" key="4">
    <source>
        <dbReference type="ARBA" id="ARBA00022679"/>
    </source>
</evidence>
<dbReference type="CDD" id="cd00653">
    <property type="entry name" value="RNA_pol_B_RPB2"/>
    <property type="match status" value="1"/>
</dbReference>
<protein>
    <recommendedName>
        <fullName evidence="2">DNA-directed RNA polymerase</fullName>
        <ecNumber evidence="2">2.7.7.6</ecNumber>
    </recommendedName>
</protein>
<evidence type="ECO:0000259" key="8">
    <source>
        <dbReference type="Pfam" id="PF04560"/>
    </source>
</evidence>
<evidence type="ECO:0000259" key="7">
    <source>
        <dbReference type="Pfam" id="PF00562"/>
    </source>
</evidence>
<dbReference type="Pfam" id="PF00562">
    <property type="entry name" value="RNA_pol_Rpb2_6"/>
    <property type="match status" value="1"/>
</dbReference>
<dbReference type="InterPro" id="IPR014724">
    <property type="entry name" value="RNA_pol_RPB2_OB-fold"/>
</dbReference>
<dbReference type="Proteomes" id="UP000295252">
    <property type="component" value="Chromosome VI"/>
</dbReference>
<comment type="similarity">
    <text evidence="1">Belongs to the RNA polymerase beta chain family.</text>
</comment>
<dbReference type="EC" id="2.7.7.6" evidence="2"/>
<dbReference type="InterPro" id="IPR015712">
    <property type="entry name" value="DNA-dir_RNA_pol_su2"/>
</dbReference>
<accession>A0A068TRP1</accession>
<evidence type="ECO:0000256" key="2">
    <source>
        <dbReference type="ARBA" id="ARBA00012418"/>
    </source>
</evidence>
<dbReference type="GO" id="GO:0003899">
    <property type="term" value="F:DNA-directed RNA polymerase activity"/>
    <property type="evidence" value="ECO:0007669"/>
    <property type="project" value="UniProtKB-EC"/>
</dbReference>
<dbReference type="GO" id="GO:0006351">
    <property type="term" value="P:DNA-templated transcription"/>
    <property type="evidence" value="ECO:0007669"/>
    <property type="project" value="InterPro"/>
</dbReference>
<dbReference type="InterPro" id="IPR007120">
    <property type="entry name" value="DNA-dir_RNAP_su2_dom"/>
</dbReference>
<reference evidence="10" key="1">
    <citation type="journal article" date="2014" name="Science">
        <title>The coffee genome provides insight into the convergent evolution of caffeine biosynthesis.</title>
        <authorList>
            <person name="Denoeud F."/>
            <person name="Carretero-Paulet L."/>
            <person name="Dereeper A."/>
            <person name="Droc G."/>
            <person name="Guyot R."/>
            <person name="Pietrella M."/>
            <person name="Zheng C."/>
            <person name="Alberti A."/>
            <person name="Anthony F."/>
            <person name="Aprea G."/>
            <person name="Aury J.M."/>
            <person name="Bento P."/>
            <person name="Bernard M."/>
            <person name="Bocs S."/>
            <person name="Campa C."/>
            <person name="Cenci A."/>
            <person name="Combes M.C."/>
            <person name="Crouzillat D."/>
            <person name="Da Silva C."/>
            <person name="Daddiego L."/>
            <person name="De Bellis F."/>
            <person name="Dussert S."/>
            <person name="Garsmeur O."/>
            <person name="Gayraud T."/>
            <person name="Guignon V."/>
            <person name="Jahn K."/>
            <person name="Jamilloux V."/>
            <person name="Joet T."/>
            <person name="Labadie K."/>
            <person name="Lan T."/>
            <person name="Leclercq J."/>
            <person name="Lepelley M."/>
            <person name="Leroy T."/>
            <person name="Li L.T."/>
            <person name="Librado P."/>
            <person name="Lopez L."/>
            <person name="Munoz A."/>
            <person name="Noel B."/>
            <person name="Pallavicini A."/>
            <person name="Perrotta G."/>
            <person name="Poncet V."/>
            <person name="Pot D."/>
            <person name="Priyono X."/>
            <person name="Rigoreau M."/>
            <person name="Rouard M."/>
            <person name="Rozas J."/>
            <person name="Tranchant-Dubreuil C."/>
            <person name="VanBuren R."/>
            <person name="Zhang Q."/>
            <person name="Andrade A.C."/>
            <person name="Argout X."/>
            <person name="Bertrand B."/>
            <person name="de Kochko A."/>
            <person name="Graziosi G."/>
            <person name="Henry R.J."/>
            <person name="Jayarama X."/>
            <person name="Ming R."/>
            <person name="Nagai C."/>
            <person name="Rounsley S."/>
            <person name="Sankoff D."/>
            <person name="Giuliano G."/>
            <person name="Albert V.A."/>
            <person name="Wincker P."/>
            <person name="Lashermes P."/>
        </authorList>
    </citation>
    <scope>NUCLEOTIDE SEQUENCE [LARGE SCALE GENOMIC DNA]</scope>
    <source>
        <strain evidence="10">cv. DH200-94</strain>
    </source>
</reference>
<dbReference type="FunFam" id="3.90.1800.10:FF:000003">
    <property type="entry name" value="DNA-directed RNA polymerase subunit beta"/>
    <property type="match status" value="1"/>
</dbReference>
<keyword evidence="4" id="KW-0808">Transferase</keyword>
<dbReference type="GO" id="GO:0000428">
    <property type="term" value="C:DNA-directed RNA polymerase complex"/>
    <property type="evidence" value="ECO:0007669"/>
    <property type="project" value="UniProtKB-KW"/>
</dbReference>
<dbReference type="PhylomeDB" id="A0A068TRP1"/>
<organism evidence="9 10">
    <name type="scientific">Coffea canephora</name>
    <name type="common">Robusta coffee</name>
    <dbReference type="NCBI Taxonomy" id="49390"/>
    <lineage>
        <taxon>Eukaryota</taxon>
        <taxon>Viridiplantae</taxon>
        <taxon>Streptophyta</taxon>
        <taxon>Embryophyta</taxon>
        <taxon>Tracheophyta</taxon>
        <taxon>Spermatophyta</taxon>
        <taxon>Magnoliopsida</taxon>
        <taxon>eudicotyledons</taxon>
        <taxon>Gunneridae</taxon>
        <taxon>Pentapetalae</taxon>
        <taxon>asterids</taxon>
        <taxon>lamiids</taxon>
        <taxon>Gentianales</taxon>
        <taxon>Rubiaceae</taxon>
        <taxon>Ixoroideae</taxon>
        <taxon>Gardenieae complex</taxon>
        <taxon>Bertiereae - Coffeeae clade</taxon>
        <taxon>Coffeeae</taxon>
        <taxon>Coffea</taxon>
    </lineage>
</organism>
<evidence type="ECO:0000256" key="1">
    <source>
        <dbReference type="ARBA" id="ARBA00006835"/>
    </source>
</evidence>
<dbReference type="PANTHER" id="PTHR20856">
    <property type="entry name" value="DNA-DIRECTED RNA POLYMERASE I SUBUNIT 2"/>
    <property type="match status" value="1"/>
</dbReference>
<dbReference type="OMA" id="YQKLYHM"/>
<dbReference type="Gene3D" id="2.40.270.10">
    <property type="entry name" value="DNA-directed RNA polymerase, subunit 2, domain 6"/>
    <property type="match status" value="1"/>
</dbReference>
<dbReference type="GO" id="GO:0003677">
    <property type="term" value="F:DNA binding"/>
    <property type="evidence" value="ECO:0007669"/>
    <property type="project" value="InterPro"/>
</dbReference>
<dbReference type="OrthoDB" id="10248617at2759"/>
<dbReference type="STRING" id="49390.A0A068TRP1"/>
<sequence length="457" mass="51061">MLSLKYGQTDEVAALFSLCRMDTLIYLLVYPQRPLLTTRTIELVGYDKLGAGQNATVAVMSYSGYDIEDAIVMNKSSLDRGFGRCIVMKKMSAIVQKYENGTSDRIIRPQRERYDPERLQILDDDGLASPGEIIRPDYIYINKQSPVVTRGPITSPMGLPDSAYKPSIQTYKGPEGETPVLDRVSLCSDKNNNLCIKFMVRHTRRPEVGDKFSSRHGQKGVCGTIVQQEDFPFSERGICPDLIMNPHGFPSRMTVGKMIELLGSKAGVSCGRFHYGSAFGEPSGHADKVEAISETLVKHGFSYNGKDFIYSGITGMPLQAYIFMGPIYYQKLKHMVLDKMHARGSGPRVMITRQPTEGRSRNGGLRVGEMERDCLIAYGASMLIYERLMISSDPFEVQVCRKCGLLGYYNYKLKTGICSTCKNGDNISTMKLPYACKLLIQELQSMNIVPRLKLTEA</sequence>